<dbReference type="EMBL" id="JAJNDC010000003">
    <property type="protein sequence ID" value="MCW9713902.1"/>
    <property type="molecule type" value="Genomic_DNA"/>
</dbReference>
<gene>
    <name evidence="2" type="ORF">LQ318_13405</name>
</gene>
<evidence type="ECO:0000313" key="2">
    <source>
        <dbReference type="EMBL" id="MCW9713902.1"/>
    </source>
</evidence>
<accession>A0ABT3Q1B5</accession>
<evidence type="ECO:0008006" key="4">
    <source>
        <dbReference type="Google" id="ProtNLM"/>
    </source>
</evidence>
<reference evidence="2 3" key="1">
    <citation type="submission" date="2021-11" db="EMBL/GenBank/DDBJ databases">
        <title>Aliifidinibius sp. nov., a new bacterium isolated from saline soil.</title>
        <authorList>
            <person name="Galisteo C."/>
            <person name="De La Haba R."/>
            <person name="Sanchez-Porro C."/>
            <person name="Ventosa A."/>
        </authorList>
    </citation>
    <scope>NUCLEOTIDE SEQUENCE [LARGE SCALE GENOMIC DNA]</scope>
    <source>
        <strain evidence="2 3">KACC 190600</strain>
    </source>
</reference>
<feature type="transmembrane region" description="Helical" evidence="1">
    <location>
        <begin position="12"/>
        <end position="31"/>
    </location>
</feature>
<keyword evidence="1" id="KW-0812">Transmembrane</keyword>
<comment type="caution">
    <text evidence="2">The sequence shown here is derived from an EMBL/GenBank/DDBJ whole genome shotgun (WGS) entry which is preliminary data.</text>
</comment>
<keyword evidence="1" id="KW-1133">Transmembrane helix</keyword>
<protein>
    <recommendedName>
        <fullName evidence="4">PEP-CTERM protein-sorting domain-containing protein</fullName>
    </recommendedName>
</protein>
<organism evidence="2 3">
    <name type="scientific">Fodinibius salicampi</name>
    <dbReference type="NCBI Taxonomy" id="1920655"/>
    <lineage>
        <taxon>Bacteria</taxon>
        <taxon>Pseudomonadati</taxon>
        <taxon>Balneolota</taxon>
        <taxon>Balneolia</taxon>
        <taxon>Balneolales</taxon>
        <taxon>Balneolaceae</taxon>
        <taxon>Fodinibius</taxon>
    </lineage>
</organism>
<name>A0ABT3Q1B5_9BACT</name>
<proteinExistence type="predicted"/>
<dbReference type="Proteomes" id="UP001207337">
    <property type="component" value="Unassembled WGS sequence"/>
</dbReference>
<keyword evidence="1" id="KW-0472">Membrane</keyword>
<evidence type="ECO:0000256" key="1">
    <source>
        <dbReference type="SAM" id="Phobius"/>
    </source>
</evidence>
<sequence>MKNSKKLKIQTRLSVVIIAVGTVLMAGKIYADSEPGAIPLFLTIFGAGWYFYTRYKIQLKDGKG</sequence>
<dbReference type="RefSeq" id="WP_265790904.1">
    <property type="nucleotide sequence ID" value="NZ_BAABRS010000003.1"/>
</dbReference>
<feature type="transmembrane region" description="Helical" evidence="1">
    <location>
        <begin position="37"/>
        <end position="53"/>
    </location>
</feature>
<keyword evidence="3" id="KW-1185">Reference proteome</keyword>
<evidence type="ECO:0000313" key="3">
    <source>
        <dbReference type="Proteomes" id="UP001207337"/>
    </source>
</evidence>